<accession>A0A0D8J982</accession>
<protein>
    <submittedName>
        <fullName evidence="1">Uncharacterized protein</fullName>
    </submittedName>
</protein>
<dbReference type="AlphaFoldDB" id="A0A0D8J982"/>
<evidence type="ECO:0000313" key="2">
    <source>
        <dbReference type="Proteomes" id="UP000032544"/>
    </source>
</evidence>
<comment type="caution">
    <text evidence="1">The sequence shown here is derived from an EMBL/GenBank/DDBJ whole genome shotgun (WGS) entry which is preliminary data.</text>
</comment>
<proteinExistence type="predicted"/>
<gene>
    <name evidence="1" type="ORF">LH29_17075</name>
</gene>
<evidence type="ECO:0000313" key="1">
    <source>
        <dbReference type="EMBL" id="KJF43091.1"/>
    </source>
</evidence>
<dbReference type="RefSeq" id="WP_045031707.1">
    <property type="nucleotide sequence ID" value="NZ_JRHC01000004.1"/>
</dbReference>
<reference evidence="1 2" key="1">
    <citation type="submission" date="2014-09" db="EMBL/GenBank/DDBJ databases">
        <title>Draft Genome Sequence of Draconibacterium sp. JN14CK-3.</title>
        <authorList>
            <person name="Dong C."/>
            <person name="Lai Q."/>
            <person name="Shao Z."/>
        </authorList>
    </citation>
    <scope>NUCLEOTIDE SEQUENCE [LARGE SCALE GENOMIC DNA]</scope>
    <source>
        <strain evidence="1 2">JN14CK-3</strain>
    </source>
</reference>
<dbReference type="Proteomes" id="UP000032544">
    <property type="component" value="Unassembled WGS sequence"/>
</dbReference>
<keyword evidence="2" id="KW-1185">Reference proteome</keyword>
<name>A0A0D8J982_9BACT</name>
<sequence length="309" mass="36277">MVVEKRKSAPTGSVLSEQILNYGLDWVMSQYNLTIAQIQDRAYGVGSLPTPESNVAKVEQAYLKDIEPSKRVLSSYRNDHFVWDDPNSDHKKCRQAEENELYSWDSEMELSQFLCEYETIFRMQPKKVMKINKVTSLEKKDLIQDRFISLYLRGAEPSKYIAKYINHDFHRNSEKVNWETQENEHEKFHVDGLELIQKDQEKRQLIKETMERSRKASKEKTLIEQVTMFLYMGKQKSAERLMWYFAEEKGEEKARKLINQLSQEDELEQCFVNSGIEDSVTYAGAKGQTFNLSINRDCWGEFSNDILSD</sequence>
<dbReference type="EMBL" id="JRHC01000004">
    <property type="protein sequence ID" value="KJF43091.1"/>
    <property type="molecule type" value="Genomic_DNA"/>
</dbReference>
<organism evidence="1 2">
    <name type="scientific">Draconibacterium sediminis</name>
    <dbReference type="NCBI Taxonomy" id="1544798"/>
    <lineage>
        <taxon>Bacteria</taxon>
        <taxon>Pseudomonadati</taxon>
        <taxon>Bacteroidota</taxon>
        <taxon>Bacteroidia</taxon>
        <taxon>Marinilabiliales</taxon>
        <taxon>Prolixibacteraceae</taxon>
        <taxon>Draconibacterium</taxon>
    </lineage>
</organism>